<sequence length="67" mass="7593">MQVIHKYFLPALALSNLTPKQANNSVLFPNQIPYLKPELIELGFLLLVLLLDGSCLFSVQYQYQIAV</sequence>
<comment type="caution">
    <text evidence="1">The sequence shown here is derived from an EMBL/GenBank/DDBJ whole genome shotgun (WGS) entry which is preliminary data.</text>
</comment>
<proteinExistence type="predicted"/>
<evidence type="ECO:0000313" key="2">
    <source>
        <dbReference type="Proteomes" id="UP000028493"/>
    </source>
</evidence>
<dbReference type="HOGENOM" id="CLU_2811472_0_0_6"/>
<dbReference type="EMBL" id="CBSZ010000016">
    <property type="protein sequence ID" value="CDH22396.1"/>
    <property type="molecule type" value="Genomic_DNA"/>
</dbReference>
<name>A0A077PNU2_XENBV</name>
<organism evidence="1 2">
    <name type="scientific">Xenorhabdus bovienii str. kraussei Becker Underwood</name>
    <dbReference type="NCBI Taxonomy" id="1398204"/>
    <lineage>
        <taxon>Bacteria</taxon>
        <taxon>Pseudomonadati</taxon>
        <taxon>Pseudomonadota</taxon>
        <taxon>Gammaproteobacteria</taxon>
        <taxon>Enterobacterales</taxon>
        <taxon>Morganellaceae</taxon>
        <taxon>Xenorhabdus</taxon>
    </lineage>
</organism>
<accession>A0A077PNU2</accession>
<dbReference type="AlphaFoldDB" id="A0A077PNU2"/>
<protein>
    <submittedName>
        <fullName evidence="1">Uncharacterized protein</fullName>
    </submittedName>
</protein>
<reference evidence="1" key="1">
    <citation type="submission" date="2013-07" db="EMBL/GenBank/DDBJ databases">
        <title>Sub-species coevolution in mutualistic symbiosis.</title>
        <authorList>
            <person name="Murfin K."/>
            <person name="Klassen J."/>
            <person name="Lee M."/>
            <person name="Forst S."/>
            <person name="Stock P."/>
            <person name="Goodrich-Blair H."/>
        </authorList>
    </citation>
    <scope>NUCLEOTIDE SEQUENCE [LARGE SCALE GENOMIC DNA]</scope>
    <source>
        <strain evidence="1">Kraussei Becker Underwood</strain>
    </source>
</reference>
<dbReference type="Proteomes" id="UP000028493">
    <property type="component" value="Unassembled WGS sequence"/>
</dbReference>
<evidence type="ECO:0000313" key="1">
    <source>
        <dbReference type="EMBL" id="CDH22396.1"/>
    </source>
</evidence>
<gene>
    <name evidence="1" type="ORF">XBKB1_1120021</name>
</gene>